<keyword evidence="4 8" id="KW-0812">Transmembrane</keyword>
<evidence type="ECO:0000256" key="2">
    <source>
        <dbReference type="ARBA" id="ARBA00022448"/>
    </source>
</evidence>
<dbReference type="RefSeq" id="WP_145673213.1">
    <property type="nucleotide sequence ID" value="NZ_VIWO01000009.1"/>
</dbReference>
<dbReference type="InterPro" id="IPR012910">
    <property type="entry name" value="Plug_dom"/>
</dbReference>
<evidence type="ECO:0000259" key="9">
    <source>
        <dbReference type="Pfam" id="PF07715"/>
    </source>
</evidence>
<evidence type="ECO:0000256" key="8">
    <source>
        <dbReference type="PROSITE-ProRule" id="PRU01360"/>
    </source>
</evidence>
<dbReference type="GO" id="GO:0015344">
    <property type="term" value="F:siderophore uptake transmembrane transporter activity"/>
    <property type="evidence" value="ECO:0007669"/>
    <property type="project" value="TreeGrafter"/>
</dbReference>
<comment type="caution">
    <text evidence="10">The sequence shown here is derived from an EMBL/GenBank/DDBJ whole genome shotgun (WGS) entry which is preliminary data.</text>
</comment>
<dbReference type="Pfam" id="PF13715">
    <property type="entry name" value="CarbopepD_reg_2"/>
    <property type="match status" value="1"/>
</dbReference>
<dbReference type="PROSITE" id="PS52016">
    <property type="entry name" value="TONB_DEPENDENT_REC_3"/>
    <property type="match status" value="1"/>
</dbReference>
<dbReference type="Proteomes" id="UP000320811">
    <property type="component" value="Unassembled WGS sequence"/>
</dbReference>
<dbReference type="Gene3D" id="2.170.130.10">
    <property type="entry name" value="TonB-dependent receptor, plug domain"/>
    <property type="match status" value="1"/>
</dbReference>
<dbReference type="InterPro" id="IPR023997">
    <property type="entry name" value="TonB-dep_OMP_SusC/RagA_CS"/>
</dbReference>
<dbReference type="SUPFAM" id="SSF56935">
    <property type="entry name" value="Porins"/>
    <property type="match status" value="1"/>
</dbReference>
<dbReference type="NCBIfam" id="TIGR04056">
    <property type="entry name" value="OMP_RagA_SusC"/>
    <property type="match status" value="1"/>
</dbReference>
<evidence type="ECO:0000256" key="7">
    <source>
        <dbReference type="ARBA" id="ARBA00023237"/>
    </source>
</evidence>
<evidence type="ECO:0000256" key="3">
    <source>
        <dbReference type="ARBA" id="ARBA00022452"/>
    </source>
</evidence>
<keyword evidence="2 8" id="KW-0813">Transport</keyword>
<dbReference type="InterPro" id="IPR023996">
    <property type="entry name" value="TonB-dep_OMP_SusC/RagA"/>
</dbReference>
<dbReference type="GO" id="GO:0044718">
    <property type="term" value="P:siderophore transmembrane transport"/>
    <property type="evidence" value="ECO:0007669"/>
    <property type="project" value="TreeGrafter"/>
</dbReference>
<dbReference type="SUPFAM" id="SSF49464">
    <property type="entry name" value="Carboxypeptidase regulatory domain-like"/>
    <property type="match status" value="1"/>
</dbReference>
<dbReference type="OrthoDB" id="9768177at2"/>
<dbReference type="GO" id="GO:0009279">
    <property type="term" value="C:cell outer membrane"/>
    <property type="evidence" value="ECO:0007669"/>
    <property type="project" value="UniProtKB-SubCell"/>
</dbReference>
<dbReference type="AlphaFoldDB" id="A0A561PAT2"/>
<dbReference type="Gene3D" id="2.40.170.20">
    <property type="entry name" value="TonB-dependent receptor, beta-barrel domain"/>
    <property type="match status" value="1"/>
</dbReference>
<dbReference type="InterPro" id="IPR037066">
    <property type="entry name" value="Plug_dom_sf"/>
</dbReference>
<evidence type="ECO:0000256" key="5">
    <source>
        <dbReference type="ARBA" id="ARBA00022729"/>
    </source>
</evidence>
<comment type="similarity">
    <text evidence="8">Belongs to the TonB-dependent receptor family.</text>
</comment>
<keyword evidence="7 8" id="KW-0998">Cell outer membrane</keyword>
<dbReference type="PANTHER" id="PTHR30069">
    <property type="entry name" value="TONB-DEPENDENT OUTER MEMBRANE RECEPTOR"/>
    <property type="match status" value="1"/>
</dbReference>
<feature type="domain" description="TonB-dependent receptor plug" evidence="9">
    <location>
        <begin position="125"/>
        <end position="227"/>
    </location>
</feature>
<reference evidence="10 11" key="1">
    <citation type="submission" date="2019-06" db="EMBL/GenBank/DDBJ databases">
        <title>Sorghum-associated microbial communities from plants grown in Nebraska, USA.</title>
        <authorList>
            <person name="Schachtman D."/>
        </authorList>
    </citation>
    <scope>NUCLEOTIDE SEQUENCE [LARGE SCALE GENOMIC DNA]</scope>
    <source>
        <strain evidence="10 11">1209</strain>
    </source>
</reference>
<evidence type="ECO:0000256" key="4">
    <source>
        <dbReference type="ARBA" id="ARBA00022692"/>
    </source>
</evidence>
<gene>
    <name evidence="10" type="ORF">FHW36_10921</name>
</gene>
<keyword evidence="11" id="KW-1185">Reference proteome</keyword>
<protein>
    <submittedName>
        <fullName evidence="10">TonB-linked SusC/RagA family outer membrane protein</fullName>
    </submittedName>
</protein>
<keyword evidence="6 8" id="KW-0472">Membrane</keyword>
<dbReference type="NCBIfam" id="TIGR04057">
    <property type="entry name" value="SusC_RagA_signa"/>
    <property type="match status" value="1"/>
</dbReference>
<evidence type="ECO:0000256" key="6">
    <source>
        <dbReference type="ARBA" id="ARBA00023136"/>
    </source>
</evidence>
<evidence type="ECO:0000313" key="11">
    <source>
        <dbReference type="Proteomes" id="UP000320811"/>
    </source>
</evidence>
<dbReference type="InterPro" id="IPR008969">
    <property type="entry name" value="CarboxyPept-like_regulatory"/>
</dbReference>
<name>A0A561PAT2_9BACT</name>
<dbReference type="EMBL" id="VIWO01000009">
    <property type="protein sequence ID" value="TWF35235.1"/>
    <property type="molecule type" value="Genomic_DNA"/>
</dbReference>
<dbReference type="PANTHER" id="PTHR30069:SF29">
    <property type="entry name" value="HEMOGLOBIN AND HEMOGLOBIN-HAPTOGLOBIN-BINDING PROTEIN 1-RELATED"/>
    <property type="match status" value="1"/>
</dbReference>
<comment type="subcellular location">
    <subcellularLocation>
        <location evidence="1 8">Cell outer membrane</location>
        <topology evidence="1 8">Multi-pass membrane protein</topology>
    </subcellularLocation>
</comment>
<accession>A0A561PAT2</accession>
<proteinExistence type="inferred from homology"/>
<keyword evidence="3 8" id="KW-1134">Transmembrane beta strand</keyword>
<evidence type="ECO:0000256" key="1">
    <source>
        <dbReference type="ARBA" id="ARBA00004571"/>
    </source>
</evidence>
<organism evidence="10 11">
    <name type="scientific">Chitinophaga polysaccharea</name>
    <dbReference type="NCBI Taxonomy" id="1293035"/>
    <lineage>
        <taxon>Bacteria</taxon>
        <taxon>Pseudomonadati</taxon>
        <taxon>Bacteroidota</taxon>
        <taxon>Chitinophagia</taxon>
        <taxon>Chitinophagales</taxon>
        <taxon>Chitinophagaceae</taxon>
        <taxon>Chitinophaga</taxon>
    </lineage>
</organism>
<evidence type="ECO:0000313" key="10">
    <source>
        <dbReference type="EMBL" id="TWF35235.1"/>
    </source>
</evidence>
<sequence>MKLARVAHSRLLLWTAFLVLTLSKITYAQSAKVSGIITSQSSSLPVLGASVTVKSTHVSAVANEAGKFTIAASPGDVLVISSVGFIQKEVKVTSSSELKIQLQDAETQLENVVVIGYGVQKKKLVTGANIQVKGDDIQKQNTTNALQALQGQAPGVQITTYSGQPGSGMNVVIRGKGTVGNFAPLYIVDGVQTSDISYLNPADIASIDILKDAASAAIYGSQAANGVILVTTRTGKINQKPQVTLDVYYGAQQVPRKAKLLDAKQYATIINEAAVNSGKAPYFSDEVVNNLPVNTNWMDQMFKSNVPTQNYVLGVQGGGTNSAYSLSLGYTSQGGIVGGSGISYFDRYNFRINSEHNLYQNIVKIGEHLTFNYQNNHGILVDGQYNNTLRSAFSTSPLLPMYDAAGNYFASDTKGWYPGKPDQAWNNAEANPYAVMDYTTRNRNASQGLFGDVYIQAEPIKGLKFRSSLGLNYSSNQSHGYTPVYHLSIYSFNDTAKVSQSMGSGRTIQFDNLLSYDFDVHNDHHFSVMAGTSSLKAQTVAMNGNNWDLRVADLQHAYLSVAQNVTRGAPYMSLGGGPTESALMSYFGRLQYDFQEKYLLNITFRADGSSKFAPDRRWGYFPSVSAGWVVSRENFMQDVHWLDFLKIRGSWGQVGNQNVDAYQFLSPISFTNAGYIFGPVEGANTQGAYPSRIANPNVKWETSEQTNIGFDATVLQRLNVTFDYYVKKTKDWLIKVPILATAGADAPLINGGDVKNTGVELALNYHNNIGKDFSYSVGVNGAYNRNRIGNIPTNDHVLHGNTNVLYANAGEFYRAANGEPVGYFWGYKTAGVFQTTDEVLAYKGKTGAPIQPNAKPGDVRYVDLNGDGVIDASDKTKIGDPNPDFTFGFNVTLGYKGFDLLIQASGVSGNQIVQSWRGPGGFGNYTAEILDRWHGPGTSNRIPRVTEDGVNWAQFSDLYIHDGKFLRINNITLGYDFSRLVKKSYLGKVRVYASVQNAFILTKYKGMDPEVGYNEGFSSGVDLGYYPRPRTFMAGANIRF</sequence>
<dbReference type="InterPro" id="IPR039426">
    <property type="entry name" value="TonB-dep_rcpt-like"/>
</dbReference>
<dbReference type="InterPro" id="IPR036942">
    <property type="entry name" value="Beta-barrel_TonB_sf"/>
</dbReference>
<keyword evidence="5" id="KW-0732">Signal</keyword>
<dbReference type="Gene3D" id="2.60.40.1120">
    <property type="entry name" value="Carboxypeptidase-like, regulatory domain"/>
    <property type="match status" value="1"/>
</dbReference>
<dbReference type="Pfam" id="PF07715">
    <property type="entry name" value="Plug"/>
    <property type="match status" value="1"/>
</dbReference>